<comment type="caution">
    <text evidence="2">The sequence shown here is derived from an EMBL/GenBank/DDBJ whole genome shotgun (WGS) entry which is preliminary data.</text>
</comment>
<keyword evidence="3" id="KW-1185">Reference proteome</keyword>
<protein>
    <submittedName>
        <fullName evidence="2">Uncharacterized protein</fullName>
    </submittedName>
</protein>
<evidence type="ECO:0000256" key="1">
    <source>
        <dbReference type="SAM" id="Phobius"/>
    </source>
</evidence>
<accession>A0A8H5BY52</accession>
<feature type="transmembrane region" description="Helical" evidence="1">
    <location>
        <begin position="240"/>
        <end position="267"/>
    </location>
</feature>
<evidence type="ECO:0000313" key="3">
    <source>
        <dbReference type="Proteomes" id="UP000567179"/>
    </source>
</evidence>
<keyword evidence="1" id="KW-0472">Membrane</keyword>
<feature type="transmembrane region" description="Helical" evidence="1">
    <location>
        <begin position="130"/>
        <end position="148"/>
    </location>
</feature>
<feature type="transmembrane region" description="Helical" evidence="1">
    <location>
        <begin position="30"/>
        <end position="55"/>
    </location>
</feature>
<dbReference type="OrthoDB" id="3267806at2759"/>
<feature type="transmembrane region" description="Helical" evidence="1">
    <location>
        <begin position="160"/>
        <end position="184"/>
    </location>
</feature>
<gene>
    <name evidence="2" type="ORF">D9619_005408</name>
</gene>
<feature type="transmembrane region" description="Helical" evidence="1">
    <location>
        <begin position="67"/>
        <end position="86"/>
    </location>
</feature>
<keyword evidence="1" id="KW-0812">Transmembrane</keyword>
<name>A0A8H5BY52_9AGAR</name>
<reference evidence="2 3" key="1">
    <citation type="journal article" date="2020" name="ISME J.">
        <title>Uncovering the hidden diversity of litter-decomposition mechanisms in mushroom-forming fungi.</title>
        <authorList>
            <person name="Floudas D."/>
            <person name="Bentzer J."/>
            <person name="Ahren D."/>
            <person name="Johansson T."/>
            <person name="Persson P."/>
            <person name="Tunlid A."/>
        </authorList>
    </citation>
    <scope>NUCLEOTIDE SEQUENCE [LARGE SCALE GENOMIC DNA]</scope>
    <source>
        <strain evidence="2 3">CBS 101986</strain>
    </source>
</reference>
<dbReference type="EMBL" id="JAACJJ010000001">
    <property type="protein sequence ID" value="KAF5330502.1"/>
    <property type="molecule type" value="Genomic_DNA"/>
</dbReference>
<evidence type="ECO:0000313" key="2">
    <source>
        <dbReference type="EMBL" id="KAF5330502.1"/>
    </source>
</evidence>
<keyword evidence="1" id="KW-1133">Transmembrane helix</keyword>
<sequence length="361" mass="39242">MSLVSNSSQIAESIAGNLTALDDFGVRGSLIGVIISAVLYGMAVLISVVCVRLLISSKQIYHSKRRLFALCLHNGLMLVCGTEALVSECWLTVQAIERKLSLEMISAAASLADPGIVSTSSTVRVNLSPIVLPLTVWGADGFLIWRCLVLYKGVRGLHRVMLYVFLGSLALMKLIGGCILYYYTSPSHPSVFPVQLLVFSLTAVGNILVSAVIAARLLYAERLSAAFRSSDSTHTDSPYMRALVICVESSGLIAIVALVGVVATITLPHEYNQIIPMIFPQLCVISPLLIVYRIALGRESHIIRQQDTQVLRTPIAFNSAATLSVNPSHAEHGEAYGTITRNDLHQQHINQDQHAVWHSRA</sequence>
<organism evidence="2 3">
    <name type="scientific">Psilocybe cf. subviscida</name>
    <dbReference type="NCBI Taxonomy" id="2480587"/>
    <lineage>
        <taxon>Eukaryota</taxon>
        <taxon>Fungi</taxon>
        <taxon>Dikarya</taxon>
        <taxon>Basidiomycota</taxon>
        <taxon>Agaricomycotina</taxon>
        <taxon>Agaricomycetes</taxon>
        <taxon>Agaricomycetidae</taxon>
        <taxon>Agaricales</taxon>
        <taxon>Agaricineae</taxon>
        <taxon>Strophariaceae</taxon>
        <taxon>Psilocybe</taxon>
    </lineage>
</organism>
<feature type="transmembrane region" description="Helical" evidence="1">
    <location>
        <begin position="196"/>
        <end position="219"/>
    </location>
</feature>
<proteinExistence type="predicted"/>
<feature type="transmembrane region" description="Helical" evidence="1">
    <location>
        <begin position="273"/>
        <end position="295"/>
    </location>
</feature>
<dbReference type="AlphaFoldDB" id="A0A8H5BY52"/>
<dbReference type="Proteomes" id="UP000567179">
    <property type="component" value="Unassembled WGS sequence"/>
</dbReference>